<evidence type="ECO:0000313" key="3">
    <source>
        <dbReference type="Proteomes" id="UP001591681"/>
    </source>
</evidence>
<dbReference type="EMBL" id="JBHFQA010000008">
    <property type="protein sequence ID" value="KAL2094766.1"/>
    <property type="molecule type" value="Genomic_DNA"/>
</dbReference>
<dbReference type="Proteomes" id="UP001591681">
    <property type="component" value="Unassembled WGS sequence"/>
</dbReference>
<dbReference type="AlphaFoldDB" id="A0ABD1K6J5"/>
<dbReference type="InterPro" id="IPR036428">
    <property type="entry name" value="PCD_sf"/>
</dbReference>
<sequence>MRWLMFTLCSWPSPLPKLAIKAPLQPILHAKMTMDSHWLSPSEREQLLLELKATGWVELEERDAIYKELTFKTFNQVTHTHTHMLTNTHTHTHTGRVSSPSRPLTRSHTHKHTGRVKAWIYSPRAVVRAQK</sequence>
<evidence type="ECO:0000256" key="1">
    <source>
        <dbReference type="SAM" id="MobiDB-lite"/>
    </source>
</evidence>
<gene>
    <name evidence="2" type="ORF">ACEWY4_009485</name>
</gene>
<protein>
    <recommendedName>
        <fullName evidence="4">4a-hydroxytetrahydrobiopterin dehydratase</fullName>
    </recommendedName>
</protein>
<organism evidence="2 3">
    <name type="scientific">Coilia grayii</name>
    <name type="common">Gray's grenadier anchovy</name>
    <dbReference type="NCBI Taxonomy" id="363190"/>
    <lineage>
        <taxon>Eukaryota</taxon>
        <taxon>Metazoa</taxon>
        <taxon>Chordata</taxon>
        <taxon>Craniata</taxon>
        <taxon>Vertebrata</taxon>
        <taxon>Euteleostomi</taxon>
        <taxon>Actinopterygii</taxon>
        <taxon>Neopterygii</taxon>
        <taxon>Teleostei</taxon>
        <taxon>Clupei</taxon>
        <taxon>Clupeiformes</taxon>
        <taxon>Clupeoidei</taxon>
        <taxon>Engraulidae</taxon>
        <taxon>Coilinae</taxon>
        <taxon>Coilia</taxon>
    </lineage>
</organism>
<comment type="caution">
    <text evidence="2">The sequence shown here is derived from an EMBL/GenBank/DDBJ whole genome shotgun (WGS) entry which is preliminary data.</text>
</comment>
<proteinExistence type="predicted"/>
<feature type="region of interest" description="Disordered" evidence="1">
    <location>
        <begin position="89"/>
        <end position="112"/>
    </location>
</feature>
<evidence type="ECO:0008006" key="4">
    <source>
        <dbReference type="Google" id="ProtNLM"/>
    </source>
</evidence>
<name>A0ABD1K6J5_9TELE</name>
<feature type="compositionally biased region" description="Polar residues" evidence="1">
    <location>
        <begin position="95"/>
        <end position="104"/>
    </location>
</feature>
<accession>A0ABD1K6J5</accession>
<dbReference type="SUPFAM" id="SSF55248">
    <property type="entry name" value="PCD-like"/>
    <property type="match status" value="1"/>
</dbReference>
<keyword evidence="3" id="KW-1185">Reference proteome</keyword>
<evidence type="ECO:0000313" key="2">
    <source>
        <dbReference type="EMBL" id="KAL2094766.1"/>
    </source>
</evidence>
<dbReference type="Gene3D" id="3.30.1360.20">
    <property type="entry name" value="Transcriptional coactivator/pterin dehydratase"/>
    <property type="match status" value="1"/>
</dbReference>
<reference evidence="2 3" key="1">
    <citation type="submission" date="2024-09" db="EMBL/GenBank/DDBJ databases">
        <title>A chromosome-level genome assembly of Gray's grenadier anchovy, Coilia grayii.</title>
        <authorList>
            <person name="Fu Z."/>
        </authorList>
    </citation>
    <scope>NUCLEOTIDE SEQUENCE [LARGE SCALE GENOMIC DNA]</scope>
    <source>
        <strain evidence="2">G4</strain>
        <tissue evidence="2">Muscle</tissue>
    </source>
</reference>